<feature type="region of interest" description="Disordered" evidence="10">
    <location>
        <begin position="573"/>
        <end position="605"/>
    </location>
</feature>
<evidence type="ECO:0000313" key="15">
    <source>
        <dbReference type="Proteomes" id="UP000774000"/>
    </source>
</evidence>
<evidence type="ECO:0000313" key="14">
    <source>
        <dbReference type="EMBL" id="MBM7555795.1"/>
    </source>
</evidence>
<accession>A0A938XV39</accession>
<evidence type="ECO:0000259" key="12">
    <source>
        <dbReference type="PROSITE" id="PS50111"/>
    </source>
</evidence>
<dbReference type="Proteomes" id="UP000774000">
    <property type="component" value="Unassembled WGS sequence"/>
</dbReference>
<dbReference type="FunFam" id="1.10.287.950:FF:000001">
    <property type="entry name" value="Methyl-accepting chemotaxis sensory transducer"/>
    <property type="match status" value="1"/>
</dbReference>
<keyword evidence="4 11" id="KW-0812">Transmembrane</keyword>
<comment type="subcellular location">
    <subcellularLocation>
        <location evidence="1">Cell membrane</location>
        <topology evidence="1">Multi-pass membrane protein</topology>
    </subcellularLocation>
</comment>
<reference evidence="14" key="1">
    <citation type="submission" date="2021-01" db="EMBL/GenBank/DDBJ databases">
        <title>Genomic Encyclopedia of Type Strains, Phase IV (KMG-IV): sequencing the most valuable type-strain genomes for metagenomic binning, comparative biology and taxonomic classification.</title>
        <authorList>
            <person name="Goeker M."/>
        </authorList>
    </citation>
    <scope>NUCLEOTIDE SEQUENCE</scope>
    <source>
        <strain evidence="14">DSM 23230</strain>
    </source>
</reference>
<keyword evidence="15" id="KW-1185">Reference proteome</keyword>
<dbReference type="SMART" id="SM00304">
    <property type="entry name" value="HAMP"/>
    <property type="match status" value="1"/>
</dbReference>
<evidence type="ECO:0000256" key="1">
    <source>
        <dbReference type="ARBA" id="ARBA00004651"/>
    </source>
</evidence>
<dbReference type="Pfam" id="PF02743">
    <property type="entry name" value="dCache_1"/>
    <property type="match status" value="1"/>
</dbReference>
<evidence type="ECO:0000256" key="2">
    <source>
        <dbReference type="ARBA" id="ARBA00022475"/>
    </source>
</evidence>
<keyword evidence="6 11" id="KW-0472">Membrane</keyword>
<feature type="domain" description="Methyl-accepting transducer" evidence="12">
    <location>
        <begin position="358"/>
        <end position="594"/>
    </location>
</feature>
<dbReference type="Pfam" id="PF00015">
    <property type="entry name" value="MCPsignal"/>
    <property type="match status" value="1"/>
</dbReference>
<dbReference type="CDD" id="cd12912">
    <property type="entry name" value="PDC2_MCP_like"/>
    <property type="match status" value="1"/>
</dbReference>
<dbReference type="PROSITE" id="PS50111">
    <property type="entry name" value="CHEMOTAXIS_TRANSDUC_2"/>
    <property type="match status" value="1"/>
</dbReference>
<dbReference type="SUPFAM" id="SSF58104">
    <property type="entry name" value="Methyl-accepting chemotaxis protein (MCP) signaling domain"/>
    <property type="match status" value="1"/>
</dbReference>
<dbReference type="PROSITE" id="PS50885">
    <property type="entry name" value="HAMP"/>
    <property type="match status" value="1"/>
</dbReference>
<name>A0A938XV39_9FIRM</name>
<dbReference type="Pfam" id="PF00672">
    <property type="entry name" value="HAMP"/>
    <property type="match status" value="1"/>
</dbReference>
<gene>
    <name evidence="14" type="ORF">JOC47_000629</name>
</gene>
<evidence type="ECO:0000256" key="10">
    <source>
        <dbReference type="SAM" id="MobiDB-lite"/>
    </source>
</evidence>
<evidence type="ECO:0000256" key="6">
    <source>
        <dbReference type="ARBA" id="ARBA00023136"/>
    </source>
</evidence>
<dbReference type="GO" id="GO:0005886">
    <property type="term" value="C:plasma membrane"/>
    <property type="evidence" value="ECO:0007669"/>
    <property type="project" value="UniProtKB-SubCell"/>
</dbReference>
<dbReference type="CDD" id="cd11386">
    <property type="entry name" value="MCP_signal"/>
    <property type="match status" value="1"/>
</dbReference>
<dbReference type="InterPro" id="IPR003660">
    <property type="entry name" value="HAMP_dom"/>
</dbReference>
<dbReference type="InterPro" id="IPR004089">
    <property type="entry name" value="MCPsignal_dom"/>
</dbReference>
<keyword evidence="3" id="KW-0145">Chemotaxis</keyword>
<evidence type="ECO:0000259" key="13">
    <source>
        <dbReference type="PROSITE" id="PS50885"/>
    </source>
</evidence>
<proteinExistence type="inferred from homology"/>
<dbReference type="InterPro" id="IPR033479">
    <property type="entry name" value="dCache_1"/>
</dbReference>
<dbReference type="PANTHER" id="PTHR32089">
    <property type="entry name" value="METHYL-ACCEPTING CHEMOTAXIS PROTEIN MCPB"/>
    <property type="match status" value="1"/>
</dbReference>
<evidence type="ECO:0000256" key="8">
    <source>
        <dbReference type="ARBA" id="ARBA00029447"/>
    </source>
</evidence>
<feature type="domain" description="HAMP" evidence="13">
    <location>
        <begin position="308"/>
        <end position="360"/>
    </location>
</feature>
<feature type="transmembrane region" description="Helical" evidence="11">
    <location>
        <begin position="12"/>
        <end position="34"/>
    </location>
</feature>
<evidence type="ECO:0000256" key="7">
    <source>
        <dbReference type="ARBA" id="ARBA00023224"/>
    </source>
</evidence>
<comment type="caution">
    <text evidence="14">The sequence shown here is derived from an EMBL/GenBank/DDBJ whole genome shotgun (WGS) entry which is preliminary data.</text>
</comment>
<dbReference type="EMBL" id="JAFBDQ010000003">
    <property type="protein sequence ID" value="MBM7555795.1"/>
    <property type="molecule type" value="Genomic_DNA"/>
</dbReference>
<sequence length="623" mass="68912">MEDEVKWYKSLLVKVNGSIILILIIFMLILGLVVNNLVSKEITNQVEEKNLEIASSLQQNANDFLNQTEGVIKLTSRFDKIKSENKQDVLEMVRKVKEENPHFKYVYLATTEGEMIIYPQADLGSDFDPTTRPWYQKAMQEDGLIWTDVFTDAGSGDSIITTAIPVEDIQGQLIGVLAGDVSLEKLSQAVASRKIGKTGYAYMTNNKGEIIAHPDSSLVKESYNINQDLDFESVLEKEKGSIEYQDIDTQKNKLASYVSVDRINGTIFAQIESQEAYAVKNELQLIIFGMSLLVLIIVGTAVYFVNKKYLLNPINELVELISKVAQGDLDRKVDNVKEDEIGQIQSALNTMITNLHDIVENILDTTENLSAYSEELAASSEEGNATIETTNNLIENMSASIQQISASAQEVTSFAQESNSQTEVGRKKIEQTMNNMKEINQAVDETVTIINDLDNTSEEIGQIVEMITNIAEQTNLLALNAAIEAARAGEHGQGFAVVAEEIRDLAEDTADATDKIANLINKTQEKSDAGIEAIKEVKNKAENGQEIVQETGQVFAEIEEATEETSAQIEQTASSTQDLAQNSEEIKEASEGIEQMSDEVTESSQELSVMAQELQEIVNKFKV</sequence>
<dbReference type="GO" id="GO:0006935">
    <property type="term" value="P:chemotaxis"/>
    <property type="evidence" value="ECO:0007669"/>
    <property type="project" value="UniProtKB-KW"/>
</dbReference>
<dbReference type="CDD" id="cd06225">
    <property type="entry name" value="HAMP"/>
    <property type="match status" value="1"/>
</dbReference>
<dbReference type="GO" id="GO:0007165">
    <property type="term" value="P:signal transduction"/>
    <property type="evidence" value="ECO:0007669"/>
    <property type="project" value="UniProtKB-KW"/>
</dbReference>
<feature type="transmembrane region" description="Helical" evidence="11">
    <location>
        <begin position="283"/>
        <end position="305"/>
    </location>
</feature>
<dbReference type="CDD" id="cd18773">
    <property type="entry name" value="PDC1_HK_sensor"/>
    <property type="match status" value="1"/>
</dbReference>
<dbReference type="RefSeq" id="WP_204700521.1">
    <property type="nucleotide sequence ID" value="NZ_JAFBDQ010000003.1"/>
</dbReference>
<feature type="compositionally biased region" description="Polar residues" evidence="10">
    <location>
        <begin position="574"/>
        <end position="583"/>
    </location>
</feature>
<keyword evidence="5 11" id="KW-1133">Transmembrane helix</keyword>
<dbReference type="Gene3D" id="1.10.287.950">
    <property type="entry name" value="Methyl-accepting chemotaxis protein"/>
    <property type="match status" value="1"/>
</dbReference>
<dbReference type="SMART" id="SM00283">
    <property type="entry name" value="MA"/>
    <property type="match status" value="1"/>
</dbReference>
<dbReference type="Gene3D" id="3.30.450.20">
    <property type="entry name" value="PAS domain"/>
    <property type="match status" value="2"/>
</dbReference>
<evidence type="ECO:0000256" key="9">
    <source>
        <dbReference type="PROSITE-ProRule" id="PRU00284"/>
    </source>
</evidence>
<organism evidence="14 15">
    <name type="scientific">Halanaerobacter jeridensis</name>
    <dbReference type="NCBI Taxonomy" id="706427"/>
    <lineage>
        <taxon>Bacteria</taxon>
        <taxon>Bacillati</taxon>
        <taxon>Bacillota</taxon>
        <taxon>Clostridia</taxon>
        <taxon>Halanaerobiales</taxon>
        <taxon>Halobacteroidaceae</taxon>
        <taxon>Halanaerobacter</taxon>
    </lineage>
</organism>
<evidence type="ECO:0000256" key="5">
    <source>
        <dbReference type="ARBA" id="ARBA00022989"/>
    </source>
</evidence>
<dbReference type="AlphaFoldDB" id="A0A938XV39"/>
<protein>
    <submittedName>
        <fullName evidence="14">Methyl-accepting chemotaxis protein</fullName>
    </submittedName>
</protein>
<dbReference type="SUPFAM" id="SSF103190">
    <property type="entry name" value="Sensory domain-like"/>
    <property type="match status" value="1"/>
</dbReference>
<dbReference type="InterPro" id="IPR029151">
    <property type="entry name" value="Sensor-like_sf"/>
</dbReference>
<evidence type="ECO:0000256" key="11">
    <source>
        <dbReference type="SAM" id="Phobius"/>
    </source>
</evidence>
<evidence type="ECO:0000256" key="3">
    <source>
        <dbReference type="ARBA" id="ARBA00022500"/>
    </source>
</evidence>
<keyword evidence="2" id="KW-1003">Cell membrane</keyword>
<keyword evidence="7 9" id="KW-0807">Transducer</keyword>
<dbReference type="PANTHER" id="PTHR32089:SF112">
    <property type="entry name" value="LYSOZYME-LIKE PROTEIN-RELATED"/>
    <property type="match status" value="1"/>
</dbReference>
<evidence type="ECO:0000256" key="4">
    <source>
        <dbReference type="ARBA" id="ARBA00022692"/>
    </source>
</evidence>
<comment type="similarity">
    <text evidence="8">Belongs to the methyl-accepting chemotaxis (MCP) protein family.</text>
</comment>